<dbReference type="Proteomes" id="UP000424805">
    <property type="component" value="Unassembled WGS sequence"/>
</dbReference>
<dbReference type="EMBL" id="QSBI01000005">
    <property type="protein sequence ID" value="RGX11662.1"/>
    <property type="molecule type" value="Genomic_DNA"/>
</dbReference>
<reference evidence="2" key="5">
    <citation type="submission" date="2019-07" db="EMBL/GenBank/DDBJ databases">
        <authorList>
            <person name="Ross B.D."/>
            <person name="Verster A.J."/>
            <person name="Radey M.C."/>
            <person name="Schmidtke D.T."/>
            <person name="Pope C.E."/>
            <person name="Hoffman L.R."/>
            <person name="Hajjar A."/>
            <person name="Peterson S.B."/>
            <person name="Borenstein E."/>
            <person name="Mougous J.D."/>
        </authorList>
    </citation>
    <scope>NUCLEOTIDE SEQUENCE</scope>
    <source>
        <strain evidence="2">3725 D1 iv</strain>
    </source>
</reference>
<dbReference type="Proteomes" id="UP000318823">
    <property type="component" value="Chromosome"/>
</dbReference>
<dbReference type="EMBL" id="VWFP01000017">
    <property type="protein sequence ID" value="KAA4624628.1"/>
    <property type="molecule type" value="Genomic_DNA"/>
</dbReference>
<proteinExistence type="predicted"/>
<dbReference type="EMBL" id="CP041395">
    <property type="protein sequence ID" value="QDM10598.1"/>
    <property type="molecule type" value="Genomic_DNA"/>
</dbReference>
<evidence type="ECO:0000313" key="3">
    <source>
        <dbReference type="EMBL" id="RGX11662.1"/>
    </source>
</evidence>
<evidence type="ECO:0000313" key="2">
    <source>
        <dbReference type="EMBL" id="QDM10598.1"/>
    </source>
</evidence>
<dbReference type="RefSeq" id="WP_032845588.1">
    <property type="nucleotide sequence ID" value="NZ_CAXSRA010000015.1"/>
</dbReference>
<evidence type="ECO:0000313" key="6">
    <source>
        <dbReference type="Proteomes" id="UP000424805"/>
    </source>
</evidence>
<dbReference type="AlphaFoldDB" id="A0A413EV41"/>
<sequence>MHFDHIDYSNKYIQEILYIIRLGIQKRNKLCRNKREVLNTQSLVDTFNMIGVTMCETLIGAQKEHEREDGRGKEDIYFYLNDDSYTRIFFAEAKRLPKYKTESEEEYVVGKSSTNNPSGGIERYKLGIHGNKNLRNNGMLAYIENKSVKEWLQIVNNKITKEFPQDSPLILTDNTNEYTSVHTYVNHEGVFTMYHFWIDLSLTR</sequence>
<dbReference type="Proteomes" id="UP000286031">
    <property type="component" value="Unassembled WGS sequence"/>
</dbReference>
<gene>
    <name evidence="3" type="ORF">DWV35_05955</name>
    <name evidence="2" type="ORF">DYI28_18915</name>
    <name evidence="1" type="ORF">F3B90_16885</name>
</gene>
<accession>A0A413EV41</accession>
<reference evidence="1 6" key="4">
    <citation type="journal article" date="2019" name="Nat. Med.">
        <title>A library of human gut bacterial isolates paired with longitudinal multiomics data enables mechanistic microbiome research.</title>
        <authorList>
            <person name="Poyet M."/>
            <person name="Groussin M."/>
            <person name="Gibbons S.M."/>
            <person name="Avila-Pacheco J."/>
            <person name="Jiang X."/>
            <person name="Kearney S.M."/>
            <person name="Perrotta A.R."/>
            <person name="Berdy B."/>
            <person name="Zhao S."/>
            <person name="Lieberman T.D."/>
            <person name="Swanson P.K."/>
            <person name="Smith M."/>
            <person name="Roesemann S."/>
            <person name="Alexander J.E."/>
            <person name="Rich S.A."/>
            <person name="Livny J."/>
            <person name="Vlamakis H."/>
            <person name="Clish C."/>
            <person name="Bullock K."/>
            <person name="Deik A."/>
            <person name="Scott J."/>
            <person name="Pierce K.A."/>
            <person name="Xavier R.J."/>
            <person name="Alm E.J."/>
        </authorList>
    </citation>
    <scope>NUCLEOTIDE SEQUENCE [LARGE SCALE GENOMIC DNA]</scope>
    <source>
        <strain evidence="1 6">BIOML-A15</strain>
    </source>
</reference>
<organism evidence="3 4">
    <name type="scientific">Bacteroides ovatus</name>
    <dbReference type="NCBI Taxonomy" id="28116"/>
    <lineage>
        <taxon>Bacteria</taxon>
        <taxon>Pseudomonadati</taxon>
        <taxon>Bacteroidota</taxon>
        <taxon>Bacteroidia</taxon>
        <taxon>Bacteroidales</taxon>
        <taxon>Bacteroidaceae</taxon>
        <taxon>Bacteroides</taxon>
    </lineage>
</organism>
<reference evidence="2" key="2">
    <citation type="journal article" date="2018" name="Nature">
        <title>Human gut bacteria contain acquired interbacterial defence systems.</title>
        <authorList>
            <person name="Ross B.D."/>
            <person name="Verster A.J."/>
            <person name="Radey M.C."/>
            <person name="Schmidtke D.T."/>
            <person name="Pope C.E."/>
            <person name="Hoffman L.R."/>
            <person name="Hajjar A."/>
            <person name="Peterson S.B."/>
            <person name="Borenstein E."/>
            <person name="Mougous J."/>
        </authorList>
    </citation>
    <scope>NUCLEOTIDE SEQUENCE</scope>
    <source>
        <strain evidence="2">3725 D1 iv</strain>
    </source>
</reference>
<reference evidence="5" key="1">
    <citation type="journal article" date="2018" name="J. Anim. Genet.">
        <title>Acquired interbacterial defense systems protect against interspecies antagonism in the human gut microbiome.</title>
        <authorList>
            <person name="Ross B.D."/>
            <person name="Verster A.J."/>
            <person name="Radey M.C."/>
            <person name="Schmidtke D.T."/>
            <person name="Pope C.E."/>
            <person name="Hoffman L.R."/>
            <person name="Hajjar A."/>
            <person name="Peterson S.B."/>
            <person name="Borenstein E."/>
            <person name="Mougous J."/>
        </authorList>
    </citation>
    <scope>NUCLEOTIDE SEQUENCE [LARGE SCALE GENOMIC DNA]</scope>
    <source>
        <strain evidence="5">3725 D1 iv</strain>
    </source>
</reference>
<evidence type="ECO:0000313" key="5">
    <source>
        <dbReference type="Proteomes" id="UP000318823"/>
    </source>
</evidence>
<evidence type="ECO:0000313" key="1">
    <source>
        <dbReference type="EMBL" id="KAA4624628.1"/>
    </source>
</evidence>
<evidence type="ECO:0000313" key="4">
    <source>
        <dbReference type="Proteomes" id="UP000286031"/>
    </source>
</evidence>
<protein>
    <submittedName>
        <fullName evidence="3">Uncharacterized protein</fullName>
    </submittedName>
</protein>
<name>A0A413EV41_BACOV</name>
<reference evidence="3 4" key="3">
    <citation type="submission" date="2018-08" db="EMBL/GenBank/DDBJ databases">
        <title>A genome reference for cultivated species of the human gut microbiota.</title>
        <authorList>
            <person name="Zou Y."/>
            <person name="Xue W."/>
            <person name="Luo G."/>
        </authorList>
    </citation>
    <scope>NUCLEOTIDE SEQUENCE [LARGE SCALE GENOMIC DNA]</scope>
    <source>
        <strain evidence="3 4">AF04-46</strain>
    </source>
</reference>